<gene>
    <name evidence="1" type="primary">rpoP</name>
    <name evidence="1" type="ORF">MSIBF_A1530030</name>
</gene>
<dbReference type="InterPro" id="IPR029040">
    <property type="entry name" value="RPABC4/Spt4"/>
</dbReference>
<sequence length="50" mass="5941">MSEYVCLRCGNESSYEDIKRNRMKCIKCKTRGSDIWFKKRPPISKTILAR</sequence>
<dbReference type="AlphaFoldDB" id="A0A098E7U7"/>
<organism evidence="1">
    <name type="scientific">groundwater metagenome</name>
    <dbReference type="NCBI Taxonomy" id="717931"/>
    <lineage>
        <taxon>unclassified sequences</taxon>
        <taxon>metagenomes</taxon>
        <taxon>ecological metagenomes</taxon>
    </lineage>
</organism>
<dbReference type="SUPFAM" id="SSF63393">
    <property type="entry name" value="RNA polymerase subunits"/>
    <property type="match status" value="1"/>
</dbReference>
<keyword evidence="1" id="KW-0240">DNA-directed RNA polymerase</keyword>
<protein>
    <submittedName>
        <fullName evidence="1">DNA-directed RNA polymerase subunit P</fullName>
        <ecNumber evidence="1">2.7.7.6</ecNumber>
    </submittedName>
</protein>
<name>A0A098E7U7_9ZZZZ</name>
<dbReference type="Gene3D" id="2.20.28.30">
    <property type="entry name" value="RNA polymerase ii, chain L"/>
    <property type="match status" value="1"/>
</dbReference>
<dbReference type="GO" id="GO:0000428">
    <property type="term" value="C:DNA-directed RNA polymerase complex"/>
    <property type="evidence" value="ECO:0007669"/>
    <property type="project" value="UniProtKB-KW"/>
</dbReference>
<dbReference type="EC" id="2.7.7.6" evidence="1"/>
<keyword evidence="1" id="KW-0804">Transcription</keyword>
<reference evidence="1" key="1">
    <citation type="submission" date="2014-09" db="EMBL/GenBank/DDBJ databases">
        <authorList>
            <person name="Probst J Alexander"/>
        </authorList>
    </citation>
    <scope>NUCLEOTIDE SEQUENCE</scope>
</reference>
<dbReference type="EMBL" id="CCXY01000061">
    <property type="protein sequence ID" value="CEG11599.1"/>
    <property type="molecule type" value="Genomic_DNA"/>
</dbReference>
<accession>A0A098E7U7</accession>
<dbReference type="GO" id="GO:0003899">
    <property type="term" value="F:DNA-directed RNA polymerase activity"/>
    <property type="evidence" value="ECO:0007669"/>
    <property type="project" value="UniProtKB-EC"/>
</dbReference>
<proteinExistence type="predicted"/>
<keyword evidence="1" id="KW-0548">Nucleotidyltransferase</keyword>
<evidence type="ECO:0000313" key="1">
    <source>
        <dbReference type="EMBL" id="CEG11599.1"/>
    </source>
</evidence>
<keyword evidence="1" id="KW-0808">Transferase</keyword>